<gene>
    <name evidence="6" type="ORF">CP965_12055</name>
</gene>
<dbReference type="GO" id="GO:0046872">
    <property type="term" value="F:metal ion binding"/>
    <property type="evidence" value="ECO:0007669"/>
    <property type="project" value="UniProtKB-KW"/>
</dbReference>
<name>A0A4Q1B0N3_9BACT</name>
<dbReference type="EMBL" id="NXIE01000005">
    <property type="protein sequence ID" value="RXK11994.1"/>
    <property type="molecule type" value="Genomic_DNA"/>
</dbReference>
<dbReference type="Pfam" id="PF00034">
    <property type="entry name" value="Cytochrom_C"/>
    <property type="match status" value="1"/>
</dbReference>
<dbReference type="AlphaFoldDB" id="A0A4Q1B0N3"/>
<evidence type="ECO:0000313" key="7">
    <source>
        <dbReference type="Proteomes" id="UP000289718"/>
    </source>
</evidence>
<accession>A0A4Q1B0N3</accession>
<organism evidence="6 7">
    <name type="scientific">Halarcobacter mediterraneus</name>
    <dbReference type="NCBI Taxonomy" id="2023153"/>
    <lineage>
        <taxon>Bacteria</taxon>
        <taxon>Pseudomonadati</taxon>
        <taxon>Campylobacterota</taxon>
        <taxon>Epsilonproteobacteria</taxon>
        <taxon>Campylobacterales</taxon>
        <taxon>Arcobacteraceae</taxon>
        <taxon>Halarcobacter</taxon>
    </lineage>
</organism>
<evidence type="ECO:0000256" key="2">
    <source>
        <dbReference type="ARBA" id="ARBA00022723"/>
    </source>
</evidence>
<dbReference type="GO" id="GO:0009055">
    <property type="term" value="F:electron transfer activity"/>
    <property type="evidence" value="ECO:0007669"/>
    <property type="project" value="InterPro"/>
</dbReference>
<dbReference type="SUPFAM" id="SSF46626">
    <property type="entry name" value="Cytochrome c"/>
    <property type="match status" value="1"/>
</dbReference>
<keyword evidence="2 4" id="KW-0479">Metal-binding</keyword>
<keyword evidence="1 4" id="KW-0349">Heme</keyword>
<keyword evidence="7" id="KW-1185">Reference proteome</keyword>
<dbReference type="PROSITE" id="PS51007">
    <property type="entry name" value="CYTC"/>
    <property type="match status" value="1"/>
</dbReference>
<comment type="caution">
    <text evidence="6">The sequence shown here is derived from an EMBL/GenBank/DDBJ whole genome shotgun (WGS) entry which is preliminary data.</text>
</comment>
<reference evidence="6 7" key="1">
    <citation type="submission" date="2017-09" db="EMBL/GenBank/DDBJ databases">
        <title>Genomics of the genus Arcobacter.</title>
        <authorList>
            <person name="Perez-Cataluna A."/>
            <person name="Figueras M.J."/>
            <person name="Salas-Masso N."/>
        </authorList>
    </citation>
    <scope>NUCLEOTIDE SEQUENCE [LARGE SCALE GENOMIC DNA]</scope>
    <source>
        <strain evidence="6 7">F156-34</strain>
    </source>
</reference>
<sequence>MESSIEKIVETKKQNTSSIDPKSLYIKCAGCHGQNGQLQALGKSQVIKGWDKQKIKDALIGYKNGTYGAAMKGVMIAQMTSLNDEEIDALSEYIASF</sequence>
<keyword evidence="3 4" id="KW-0408">Iron</keyword>
<evidence type="ECO:0000256" key="3">
    <source>
        <dbReference type="ARBA" id="ARBA00023004"/>
    </source>
</evidence>
<feature type="domain" description="Cytochrome c" evidence="5">
    <location>
        <begin position="16"/>
        <end position="97"/>
    </location>
</feature>
<dbReference type="InterPro" id="IPR009056">
    <property type="entry name" value="Cyt_c-like_dom"/>
</dbReference>
<dbReference type="Gene3D" id="1.10.760.10">
    <property type="entry name" value="Cytochrome c-like domain"/>
    <property type="match status" value="1"/>
</dbReference>
<evidence type="ECO:0000256" key="4">
    <source>
        <dbReference type="PROSITE-ProRule" id="PRU00433"/>
    </source>
</evidence>
<dbReference type="InterPro" id="IPR036909">
    <property type="entry name" value="Cyt_c-like_dom_sf"/>
</dbReference>
<dbReference type="Proteomes" id="UP000289718">
    <property type="component" value="Unassembled WGS sequence"/>
</dbReference>
<protein>
    <submittedName>
        <fullName evidence="6">Cytochrome C</fullName>
    </submittedName>
</protein>
<evidence type="ECO:0000256" key="1">
    <source>
        <dbReference type="ARBA" id="ARBA00022617"/>
    </source>
</evidence>
<dbReference type="GO" id="GO:0020037">
    <property type="term" value="F:heme binding"/>
    <property type="evidence" value="ECO:0007669"/>
    <property type="project" value="InterPro"/>
</dbReference>
<evidence type="ECO:0000259" key="5">
    <source>
        <dbReference type="PROSITE" id="PS51007"/>
    </source>
</evidence>
<evidence type="ECO:0000313" key="6">
    <source>
        <dbReference type="EMBL" id="RXK11994.1"/>
    </source>
</evidence>
<proteinExistence type="predicted"/>